<dbReference type="InParanoid" id="A0A2K2D6L3"/>
<evidence type="ECO:0000313" key="3">
    <source>
        <dbReference type="EnsemblPlants" id="PNT69911"/>
    </source>
</evidence>
<gene>
    <name evidence="2" type="ORF">BRADI_2g02823v3</name>
</gene>
<dbReference type="Proteomes" id="UP000008810">
    <property type="component" value="Chromosome 2"/>
</dbReference>
<keyword evidence="4" id="KW-1185">Reference proteome</keyword>
<dbReference type="AlphaFoldDB" id="A0A2K2D6L3"/>
<reference evidence="3" key="3">
    <citation type="submission" date="2018-08" db="UniProtKB">
        <authorList>
            <consortium name="EnsemblPlants"/>
        </authorList>
    </citation>
    <scope>IDENTIFICATION</scope>
    <source>
        <strain evidence="3">cv. Bd21</strain>
    </source>
</reference>
<feature type="region of interest" description="Disordered" evidence="1">
    <location>
        <begin position="28"/>
        <end position="74"/>
    </location>
</feature>
<dbReference type="Gramene" id="PNT69911">
    <property type="protein sequence ID" value="PNT69911"/>
    <property type="gene ID" value="BRADI_2g02823v3"/>
</dbReference>
<reference evidence="2" key="2">
    <citation type="submission" date="2017-06" db="EMBL/GenBank/DDBJ databases">
        <title>WGS assembly of Brachypodium distachyon.</title>
        <authorList>
            <consortium name="The International Brachypodium Initiative"/>
            <person name="Lucas S."/>
            <person name="Harmon-Smith M."/>
            <person name="Lail K."/>
            <person name="Tice H."/>
            <person name="Grimwood J."/>
            <person name="Bruce D."/>
            <person name="Barry K."/>
            <person name="Shu S."/>
            <person name="Lindquist E."/>
            <person name="Wang M."/>
            <person name="Pitluck S."/>
            <person name="Vogel J.P."/>
            <person name="Garvin D.F."/>
            <person name="Mockler T.C."/>
            <person name="Schmutz J."/>
            <person name="Rokhsar D."/>
            <person name="Bevan M.W."/>
        </authorList>
    </citation>
    <scope>NUCLEOTIDE SEQUENCE</scope>
    <source>
        <strain evidence="2">Bd21</strain>
    </source>
</reference>
<accession>A0A2K2D6L3</accession>
<evidence type="ECO:0000313" key="4">
    <source>
        <dbReference type="Proteomes" id="UP000008810"/>
    </source>
</evidence>
<dbReference type="EMBL" id="CM000881">
    <property type="protein sequence ID" value="PNT69911.1"/>
    <property type="molecule type" value="Genomic_DNA"/>
</dbReference>
<evidence type="ECO:0000256" key="1">
    <source>
        <dbReference type="SAM" id="MobiDB-lite"/>
    </source>
</evidence>
<sequence length="74" mass="8639">MHDQSLEIELETRLRICQSPLLQACSEERRRRSDGCEERPKFDRKWAEPNLTNPGSLTSQKKKAPAQSQSKERK</sequence>
<name>A0A2K2D6L3_BRADI</name>
<feature type="compositionally biased region" description="Basic and acidic residues" evidence="1">
    <location>
        <begin position="28"/>
        <end position="47"/>
    </location>
</feature>
<dbReference type="EnsemblPlants" id="PNT69911">
    <property type="protein sequence ID" value="PNT69911"/>
    <property type="gene ID" value="BRADI_2g02823v3"/>
</dbReference>
<organism evidence="2">
    <name type="scientific">Brachypodium distachyon</name>
    <name type="common">Purple false brome</name>
    <name type="synonym">Trachynia distachya</name>
    <dbReference type="NCBI Taxonomy" id="15368"/>
    <lineage>
        <taxon>Eukaryota</taxon>
        <taxon>Viridiplantae</taxon>
        <taxon>Streptophyta</taxon>
        <taxon>Embryophyta</taxon>
        <taxon>Tracheophyta</taxon>
        <taxon>Spermatophyta</taxon>
        <taxon>Magnoliopsida</taxon>
        <taxon>Liliopsida</taxon>
        <taxon>Poales</taxon>
        <taxon>Poaceae</taxon>
        <taxon>BOP clade</taxon>
        <taxon>Pooideae</taxon>
        <taxon>Stipodae</taxon>
        <taxon>Brachypodieae</taxon>
        <taxon>Brachypodium</taxon>
    </lineage>
</organism>
<reference evidence="2 3" key="1">
    <citation type="journal article" date="2010" name="Nature">
        <title>Genome sequencing and analysis of the model grass Brachypodium distachyon.</title>
        <authorList>
            <consortium name="International Brachypodium Initiative"/>
        </authorList>
    </citation>
    <scope>NUCLEOTIDE SEQUENCE [LARGE SCALE GENOMIC DNA]</scope>
    <source>
        <strain evidence="2 3">Bd21</strain>
    </source>
</reference>
<protein>
    <submittedName>
        <fullName evidence="2 3">Uncharacterized protein</fullName>
    </submittedName>
</protein>
<evidence type="ECO:0000313" key="2">
    <source>
        <dbReference type="EMBL" id="PNT69911.1"/>
    </source>
</evidence>
<proteinExistence type="predicted"/>
<feature type="compositionally biased region" description="Low complexity" evidence="1">
    <location>
        <begin position="65"/>
        <end position="74"/>
    </location>
</feature>